<proteinExistence type="predicted"/>
<evidence type="ECO:0000313" key="2">
    <source>
        <dbReference type="EMBL" id="MPC97793.1"/>
    </source>
</evidence>
<gene>
    <name evidence="2" type="ORF">E2C01_093125</name>
</gene>
<evidence type="ECO:0000256" key="1">
    <source>
        <dbReference type="SAM" id="MobiDB-lite"/>
    </source>
</evidence>
<accession>A0A5B7JTP6</accession>
<feature type="region of interest" description="Disordered" evidence="1">
    <location>
        <begin position="1"/>
        <end position="151"/>
    </location>
</feature>
<feature type="compositionally biased region" description="Low complexity" evidence="1">
    <location>
        <begin position="60"/>
        <end position="73"/>
    </location>
</feature>
<protein>
    <submittedName>
        <fullName evidence="2">Uncharacterized protein</fullName>
    </submittedName>
</protein>
<sequence>MKSVRAEPLLSTHNQAPQSCAPASSSETLKPTMDLLSAAISEAQIQSDRESSRRMPLIDPPNSQSPQNPKQDQLAPRNRKSSHRSHSPSQGSRKRSRHISSPGMSSEKPPSKYSRRHLPSRERSKSPSSSLRDEFEEFHRFRDQCKRETRF</sequence>
<keyword evidence="3" id="KW-1185">Reference proteome</keyword>
<dbReference type="Proteomes" id="UP000324222">
    <property type="component" value="Unassembled WGS sequence"/>
</dbReference>
<dbReference type="AlphaFoldDB" id="A0A5B7JTP6"/>
<comment type="caution">
    <text evidence="2">The sequence shown here is derived from an EMBL/GenBank/DDBJ whole genome shotgun (WGS) entry which is preliminary data.</text>
</comment>
<evidence type="ECO:0000313" key="3">
    <source>
        <dbReference type="Proteomes" id="UP000324222"/>
    </source>
</evidence>
<name>A0A5B7JTP6_PORTR</name>
<reference evidence="2 3" key="1">
    <citation type="submission" date="2019-05" db="EMBL/GenBank/DDBJ databases">
        <title>Another draft genome of Portunus trituberculatus and its Hox gene families provides insights of decapod evolution.</title>
        <authorList>
            <person name="Jeong J.-H."/>
            <person name="Song I."/>
            <person name="Kim S."/>
            <person name="Choi T."/>
            <person name="Kim D."/>
            <person name="Ryu S."/>
            <person name="Kim W."/>
        </authorList>
    </citation>
    <scope>NUCLEOTIDE SEQUENCE [LARGE SCALE GENOMIC DNA]</scope>
    <source>
        <tissue evidence="2">Muscle</tissue>
    </source>
</reference>
<organism evidence="2 3">
    <name type="scientific">Portunus trituberculatus</name>
    <name type="common">Swimming crab</name>
    <name type="synonym">Neptunus trituberculatus</name>
    <dbReference type="NCBI Taxonomy" id="210409"/>
    <lineage>
        <taxon>Eukaryota</taxon>
        <taxon>Metazoa</taxon>
        <taxon>Ecdysozoa</taxon>
        <taxon>Arthropoda</taxon>
        <taxon>Crustacea</taxon>
        <taxon>Multicrustacea</taxon>
        <taxon>Malacostraca</taxon>
        <taxon>Eumalacostraca</taxon>
        <taxon>Eucarida</taxon>
        <taxon>Decapoda</taxon>
        <taxon>Pleocyemata</taxon>
        <taxon>Brachyura</taxon>
        <taxon>Eubrachyura</taxon>
        <taxon>Portunoidea</taxon>
        <taxon>Portunidae</taxon>
        <taxon>Portuninae</taxon>
        <taxon>Portunus</taxon>
    </lineage>
</organism>
<feature type="compositionally biased region" description="Low complexity" evidence="1">
    <location>
        <begin position="15"/>
        <end position="26"/>
    </location>
</feature>
<feature type="compositionally biased region" description="Basic residues" evidence="1">
    <location>
        <begin position="77"/>
        <end position="98"/>
    </location>
</feature>
<dbReference type="EMBL" id="VSRR010111477">
    <property type="protein sequence ID" value="MPC97793.1"/>
    <property type="molecule type" value="Genomic_DNA"/>
</dbReference>
<feature type="compositionally biased region" description="Basic and acidic residues" evidence="1">
    <location>
        <begin position="119"/>
        <end position="151"/>
    </location>
</feature>